<evidence type="ECO:0000313" key="2">
    <source>
        <dbReference type="Proteomes" id="UP000643672"/>
    </source>
</evidence>
<evidence type="ECO:0000313" key="1">
    <source>
        <dbReference type="EMBL" id="CAB5497624.1"/>
    </source>
</evidence>
<accession>A0A8H8XBG6</accession>
<gene>
    <name evidence="1" type="ORF">THERMOS_699</name>
</gene>
<proteinExistence type="predicted"/>
<comment type="caution">
    <text evidence="1">The sequence shown here is derived from an EMBL/GenBank/DDBJ whole genome shotgun (WGS) entry which is preliminary data.</text>
</comment>
<dbReference type="Proteomes" id="UP000643672">
    <property type="component" value="Unassembled WGS sequence"/>
</dbReference>
<sequence length="53" mass="6198">MTILKTNLAKVVKFRSAPKFCLGMHNTAKQQYWQLLFIVISLLLNSSMRFHTE</sequence>
<keyword evidence="2" id="KW-1185">Reference proteome</keyword>
<dbReference type="EMBL" id="CAESAQ020000043">
    <property type="protein sequence ID" value="CAB5497624.1"/>
    <property type="molecule type" value="Genomic_DNA"/>
</dbReference>
<protein>
    <submittedName>
        <fullName evidence="1">Uncharacterized protein</fullName>
    </submittedName>
</protein>
<organism evidence="1 2">
    <name type="scientific">Bathymodiolus thermophilus thioautotrophic gill symbiont</name>
    <dbReference type="NCBI Taxonomy" id="2360"/>
    <lineage>
        <taxon>Bacteria</taxon>
        <taxon>Pseudomonadati</taxon>
        <taxon>Pseudomonadota</taxon>
        <taxon>Gammaproteobacteria</taxon>
        <taxon>sulfur-oxidizing symbionts</taxon>
    </lineage>
</organism>
<reference evidence="1 2" key="1">
    <citation type="submission" date="2020-05" db="EMBL/GenBank/DDBJ databases">
        <authorList>
            <person name="Petersen J."/>
            <person name="Sayavedra L."/>
        </authorList>
    </citation>
    <scope>NUCLEOTIDE SEQUENCE [LARGE SCALE GENOMIC DNA]</scope>
    <source>
        <strain evidence="1">B thermophilus SOXS</strain>
    </source>
</reference>
<dbReference type="AlphaFoldDB" id="A0A8H8XBG6"/>
<name>A0A8H8XBG6_9GAMM</name>